<evidence type="ECO:0000256" key="3">
    <source>
        <dbReference type="ARBA" id="ARBA00023052"/>
    </source>
</evidence>
<protein>
    <submittedName>
        <fullName evidence="5">Transketolase</fullName>
    </submittedName>
</protein>
<keyword evidence="3" id="KW-0786">Thiamine pyrophosphate</keyword>
<accession>A0A1M3KX35</accession>
<dbReference type="STRING" id="1895771.BGO89_10845"/>
<comment type="similarity">
    <text evidence="2">Belongs to the transketolase family.</text>
</comment>
<dbReference type="SUPFAM" id="SSF52518">
    <property type="entry name" value="Thiamin diphosphate-binding fold (THDP-binding)"/>
    <property type="match status" value="1"/>
</dbReference>
<dbReference type="EMBL" id="MKVH01000024">
    <property type="protein sequence ID" value="OJX57006.1"/>
    <property type="molecule type" value="Genomic_DNA"/>
</dbReference>
<name>A0A1M3KX35_9BACT</name>
<comment type="caution">
    <text evidence="5">The sequence shown here is derived from an EMBL/GenBank/DDBJ whole genome shotgun (WGS) entry which is preliminary data.</text>
</comment>
<organism evidence="5 6">
    <name type="scientific">Candidatus Kapaibacterium thiocyanatum</name>
    <dbReference type="NCBI Taxonomy" id="1895771"/>
    <lineage>
        <taxon>Bacteria</taxon>
        <taxon>Pseudomonadati</taxon>
        <taxon>Candidatus Kapaibacteriota</taxon>
        <taxon>Candidatus Kapaibacteriia</taxon>
        <taxon>Candidatus Kapaibacteriales</taxon>
        <taxon>Candidatus Kapaibacteriaceae</taxon>
        <taxon>Candidatus Kapaibacterium</taxon>
    </lineage>
</organism>
<evidence type="ECO:0000256" key="2">
    <source>
        <dbReference type="ARBA" id="ARBA00007131"/>
    </source>
</evidence>
<feature type="domain" description="Transketolase N-terminal" evidence="4">
    <location>
        <begin position="31"/>
        <end position="270"/>
    </location>
</feature>
<dbReference type="Pfam" id="PF00456">
    <property type="entry name" value="Transketolase_N"/>
    <property type="match status" value="1"/>
</dbReference>
<sequence>MTTTIIDKAALQQRALRVREHILRMSTDGGCFTGASLSCADLLVYLYGHFLNVSPDTVHAPHRDYLLLSKGHDVPALYGTFAELGFMDPQRLNNHLSVNDSIYWHPNRAVDGVEFHSGSLGHLLSVGIGLALDIRMRGDANRVVVILGDGELNEGSVWEACLTAQALALENLIVVVDRNHFQANIRTEELIPLEPITDKFEAFGWNSLSVDGHDFDALHAVFEGWAPQHGRPTAIIASTQRGHGVPSIAERADRWFCNFTTEEVDALLQELHGSERTTLTSETLHVR</sequence>
<evidence type="ECO:0000313" key="6">
    <source>
        <dbReference type="Proteomes" id="UP000184233"/>
    </source>
</evidence>
<gene>
    <name evidence="5" type="ORF">BGO89_10845</name>
</gene>
<reference evidence="5 6" key="1">
    <citation type="submission" date="2016-09" db="EMBL/GenBank/DDBJ databases">
        <title>Genome-resolved meta-omics ties microbial dynamics to process performance in biotechnology for thiocyanate degradation.</title>
        <authorList>
            <person name="Kantor R.S."/>
            <person name="Huddy R.J."/>
            <person name="Iyer R."/>
            <person name="Thomas B.C."/>
            <person name="Brown C.T."/>
            <person name="Anantharaman K."/>
            <person name="Tringe S."/>
            <person name="Hettich R.L."/>
            <person name="Harrison S.T."/>
            <person name="Banfield J.F."/>
        </authorList>
    </citation>
    <scope>NUCLEOTIDE SEQUENCE [LARGE SCALE GENOMIC DNA]</scope>
    <source>
        <strain evidence="5">59-99</strain>
    </source>
</reference>
<dbReference type="PANTHER" id="PTHR47514">
    <property type="entry name" value="TRANSKETOLASE N-TERMINAL SECTION-RELATED"/>
    <property type="match status" value="1"/>
</dbReference>
<dbReference type="AlphaFoldDB" id="A0A1M3KX35"/>
<comment type="cofactor">
    <cofactor evidence="1">
        <name>thiamine diphosphate</name>
        <dbReference type="ChEBI" id="CHEBI:58937"/>
    </cofactor>
</comment>
<evidence type="ECO:0000313" key="5">
    <source>
        <dbReference type="EMBL" id="OJX57006.1"/>
    </source>
</evidence>
<proteinExistence type="inferred from homology"/>
<dbReference type="PANTHER" id="PTHR47514:SF1">
    <property type="entry name" value="TRANSKETOLASE N-TERMINAL SECTION-RELATED"/>
    <property type="match status" value="1"/>
</dbReference>
<evidence type="ECO:0000256" key="1">
    <source>
        <dbReference type="ARBA" id="ARBA00001964"/>
    </source>
</evidence>
<dbReference type="InterPro" id="IPR005474">
    <property type="entry name" value="Transketolase_N"/>
</dbReference>
<evidence type="ECO:0000259" key="4">
    <source>
        <dbReference type="Pfam" id="PF00456"/>
    </source>
</evidence>
<dbReference type="InterPro" id="IPR029061">
    <property type="entry name" value="THDP-binding"/>
</dbReference>
<dbReference type="Proteomes" id="UP000184233">
    <property type="component" value="Unassembled WGS sequence"/>
</dbReference>
<dbReference type="Gene3D" id="3.40.50.970">
    <property type="match status" value="1"/>
</dbReference>